<gene>
    <name evidence="1" type="ORF">CEE36_09665</name>
</gene>
<comment type="caution">
    <text evidence="1">The sequence shown here is derived from an EMBL/GenBank/DDBJ whole genome shotgun (WGS) entry which is preliminary data.</text>
</comment>
<dbReference type="EMBL" id="NJBO01000019">
    <property type="protein sequence ID" value="TKJ40192.1"/>
    <property type="molecule type" value="Genomic_DNA"/>
</dbReference>
<proteinExistence type="predicted"/>
<name>A0A532UZ57_UNCT6</name>
<dbReference type="AlphaFoldDB" id="A0A532UZ57"/>
<evidence type="ECO:0008006" key="3">
    <source>
        <dbReference type="Google" id="ProtNLM"/>
    </source>
</evidence>
<evidence type="ECO:0000313" key="2">
    <source>
        <dbReference type="Proteomes" id="UP000317778"/>
    </source>
</evidence>
<dbReference type="Proteomes" id="UP000317778">
    <property type="component" value="Unassembled WGS sequence"/>
</dbReference>
<organism evidence="1 2">
    <name type="scientific">candidate division TA06 bacterium B3_TA06</name>
    <dbReference type="NCBI Taxonomy" id="2012487"/>
    <lineage>
        <taxon>Bacteria</taxon>
        <taxon>Bacteria division TA06</taxon>
    </lineage>
</organism>
<protein>
    <recommendedName>
        <fullName evidence="3">Tetratricopeptide repeat protein</fullName>
    </recommendedName>
</protein>
<accession>A0A532UZ57</accession>
<evidence type="ECO:0000313" key="1">
    <source>
        <dbReference type="EMBL" id="TKJ40192.1"/>
    </source>
</evidence>
<reference evidence="1 2" key="1">
    <citation type="submission" date="2017-06" db="EMBL/GenBank/DDBJ databases">
        <title>Novel microbial phyla capable of carbon fixation and sulfur reduction in deep-sea sediments.</title>
        <authorList>
            <person name="Huang J."/>
            <person name="Baker B."/>
            <person name="Wang Y."/>
        </authorList>
    </citation>
    <scope>NUCLEOTIDE SEQUENCE [LARGE SCALE GENOMIC DNA]</scope>
    <source>
        <strain evidence="1">B3_TA06</strain>
    </source>
</reference>
<sequence length="288" mass="32589">MNALLALLPFFATTHEPDLTNIERLADSLYAYGSFDAAALEYKRLLYFSPHAVASQRRGDPESFEIIDTHFVNIKLALALYRNNEKNEADAILYSLEGPMVRMVRAVLLIEEGNPYLAARAVDSATCAVFGASAYRLRGWAYLEAKEFTRSASEFRKAGEDSLAMLVEDLKNLRLKNPRTARLLSILPGLGEAYAGRPLFGLWALAVNAGDTYLIINAILKQRYVDALLVYTFLWQRFYAGSMANADRFARDWNERTYKKTLDPIRERYGEREALRLDLAALKNLQTP</sequence>